<dbReference type="Gene3D" id="1.10.260.40">
    <property type="entry name" value="lambda repressor-like DNA-binding domains"/>
    <property type="match status" value="1"/>
</dbReference>
<evidence type="ECO:0000313" key="4">
    <source>
        <dbReference type="Proteomes" id="UP000446866"/>
    </source>
</evidence>
<dbReference type="RefSeq" id="WP_160202523.1">
    <property type="nucleotide sequence ID" value="NZ_QXWK01000021.1"/>
</dbReference>
<accession>A0A845QLC5</accession>
<organism evidence="3 4">
    <name type="scientific">Anaerotruncus colihominis</name>
    <dbReference type="NCBI Taxonomy" id="169435"/>
    <lineage>
        <taxon>Bacteria</taxon>
        <taxon>Bacillati</taxon>
        <taxon>Bacillota</taxon>
        <taxon>Clostridia</taxon>
        <taxon>Eubacteriales</taxon>
        <taxon>Oscillospiraceae</taxon>
        <taxon>Anaerotruncus</taxon>
    </lineage>
</organism>
<dbReference type="InterPro" id="IPR010982">
    <property type="entry name" value="Lambda_DNA-bd_dom_sf"/>
</dbReference>
<dbReference type="GO" id="GO:0003700">
    <property type="term" value="F:DNA-binding transcription factor activity"/>
    <property type="evidence" value="ECO:0007669"/>
    <property type="project" value="TreeGrafter"/>
</dbReference>
<keyword evidence="4" id="KW-1185">Reference proteome</keyword>
<dbReference type="PROSITE" id="PS50943">
    <property type="entry name" value="HTH_CROC1"/>
    <property type="match status" value="1"/>
</dbReference>
<keyword evidence="1" id="KW-0238">DNA-binding</keyword>
<proteinExistence type="predicted"/>
<dbReference type="CDD" id="cd00093">
    <property type="entry name" value="HTH_XRE"/>
    <property type="match status" value="1"/>
</dbReference>
<dbReference type="Proteomes" id="UP000446866">
    <property type="component" value="Unassembled WGS sequence"/>
</dbReference>
<evidence type="ECO:0000259" key="2">
    <source>
        <dbReference type="PROSITE" id="PS50943"/>
    </source>
</evidence>
<dbReference type="AlphaFoldDB" id="A0A845QLC5"/>
<dbReference type="SUPFAM" id="SSF47413">
    <property type="entry name" value="lambda repressor-like DNA-binding domains"/>
    <property type="match status" value="1"/>
</dbReference>
<dbReference type="GO" id="GO:0005829">
    <property type="term" value="C:cytosol"/>
    <property type="evidence" value="ECO:0007669"/>
    <property type="project" value="TreeGrafter"/>
</dbReference>
<dbReference type="Pfam" id="PF01381">
    <property type="entry name" value="HTH_3"/>
    <property type="match status" value="1"/>
</dbReference>
<dbReference type="PANTHER" id="PTHR46797:SF1">
    <property type="entry name" value="METHYLPHOSPHONATE SYNTHASE"/>
    <property type="match status" value="1"/>
</dbReference>
<dbReference type="GO" id="GO:0003677">
    <property type="term" value="F:DNA binding"/>
    <property type="evidence" value="ECO:0007669"/>
    <property type="project" value="UniProtKB-KW"/>
</dbReference>
<evidence type="ECO:0000256" key="1">
    <source>
        <dbReference type="ARBA" id="ARBA00023125"/>
    </source>
</evidence>
<dbReference type="SMART" id="SM00530">
    <property type="entry name" value="HTH_XRE"/>
    <property type="match status" value="1"/>
</dbReference>
<comment type="caution">
    <text evidence="3">The sequence shown here is derived from an EMBL/GenBank/DDBJ whole genome shotgun (WGS) entry which is preliminary data.</text>
</comment>
<evidence type="ECO:0000313" key="3">
    <source>
        <dbReference type="EMBL" id="NBH62234.1"/>
    </source>
</evidence>
<gene>
    <name evidence="3" type="ORF">D0435_11285</name>
</gene>
<name>A0A845QLC5_9FIRM</name>
<dbReference type="EMBL" id="QXWK01000021">
    <property type="protein sequence ID" value="NBH62234.1"/>
    <property type="molecule type" value="Genomic_DNA"/>
</dbReference>
<feature type="domain" description="HTH cro/C1-type" evidence="2">
    <location>
        <begin position="6"/>
        <end position="60"/>
    </location>
</feature>
<reference evidence="3 4" key="1">
    <citation type="submission" date="2018-08" db="EMBL/GenBank/DDBJ databases">
        <title>Murine metabolic-syndrome-specific gut microbial biobank.</title>
        <authorList>
            <person name="Liu C."/>
        </authorList>
    </citation>
    <scope>NUCLEOTIDE SEQUENCE [LARGE SCALE GENOMIC DNA]</scope>
    <source>
        <strain evidence="3 4">28</strain>
    </source>
</reference>
<sequence length="71" mass="7976">MFGQQLRTIRQQKELTQVQLSALAHIDQSDLSKIERDQRGISLKAAIAIAEALEISLDYIAGRTKNPEINK</sequence>
<dbReference type="PANTHER" id="PTHR46797">
    <property type="entry name" value="HTH-TYPE TRANSCRIPTIONAL REGULATOR"/>
    <property type="match status" value="1"/>
</dbReference>
<dbReference type="InterPro" id="IPR001387">
    <property type="entry name" value="Cro/C1-type_HTH"/>
</dbReference>
<protein>
    <submittedName>
        <fullName evidence="3">XRE family transcriptional regulator</fullName>
    </submittedName>
</protein>
<dbReference type="InterPro" id="IPR050807">
    <property type="entry name" value="TransReg_Diox_bact_type"/>
</dbReference>